<dbReference type="InterPro" id="IPR037800">
    <property type="entry name" value="GCN5"/>
</dbReference>
<dbReference type="Gene3D" id="1.20.920.10">
    <property type="entry name" value="Bromodomain-like"/>
    <property type="match status" value="1"/>
</dbReference>
<dbReference type="GO" id="GO:0005634">
    <property type="term" value="C:nucleus"/>
    <property type="evidence" value="ECO:0007669"/>
    <property type="project" value="UniProtKB-SubCell"/>
</dbReference>
<proteinExistence type="inferred from homology"/>
<dbReference type="PROSITE" id="PS51186">
    <property type="entry name" value="GNAT"/>
    <property type="match status" value="1"/>
</dbReference>
<dbReference type="InterPro" id="IPR036427">
    <property type="entry name" value="Bromodomain-like_sf"/>
</dbReference>
<evidence type="ECO:0000256" key="7">
    <source>
        <dbReference type="ARBA" id="ARBA00023159"/>
    </source>
</evidence>
<dbReference type="GeneID" id="34624344"/>
<keyword evidence="15" id="KW-1185">Reference proteome</keyword>
<evidence type="ECO:0000313" key="16">
    <source>
        <dbReference type="RefSeq" id="XP_026193887.1"/>
    </source>
</evidence>
<dbReference type="FunFam" id="3.40.630.30:FF:000004">
    <property type="entry name" value="Histone acetyltransferase KAT2A"/>
    <property type="match status" value="1"/>
</dbReference>
<gene>
    <name evidence="16" type="primary">LOC34624344</name>
</gene>
<dbReference type="Proteomes" id="UP000515125">
    <property type="component" value="Unplaced"/>
</dbReference>
<dbReference type="InterPro" id="IPR001487">
    <property type="entry name" value="Bromodomain"/>
</dbReference>
<keyword evidence="5" id="KW-0805">Transcription regulation</keyword>
<dbReference type="PANTHER" id="PTHR45750:SF3">
    <property type="entry name" value="HISTONE ACETYLTRANSFERASE"/>
    <property type="match status" value="1"/>
</dbReference>
<dbReference type="SUPFAM" id="SSF55729">
    <property type="entry name" value="Acyl-CoA N-acyltransferases (Nat)"/>
    <property type="match status" value="1"/>
</dbReference>
<evidence type="ECO:0000256" key="8">
    <source>
        <dbReference type="ARBA" id="ARBA00023163"/>
    </source>
</evidence>
<evidence type="ECO:0000256" key="1">
    <source>
        <dbReference type="ARBA" id="ARBA00004123"/>
    </source>
</evidence>
<keyword evidence="6 11" id="KW-0103">Bromodomain</keyword>
<dbReference type="CDD" id="cd04301">
    <property type="entry name" value="NAT_SF"/>
    <property type="match status" value="1"/>
</dbReference>
<dbReference type="GO" id="GO:0045944">
    <property type="term" value="P:positive regulation of transcription by RNA polymerase II"/>
    <property type="evidence" value="ECO:0007669"/>
    <property type="project" value="TreeGrafter"/>
</dbReference>
<evidence type="ECO:0000259" key="13">
    <source>
        <dbReference type="PROSITE" id="PS50014"/>
    </source>
</evidence>
<dbReference type="CDD" id="cd05509">
    <property type="entry name" value="Bromo_gcn5_like"/>
    <property type="match status" value="1"/>
</dbReference>
<name>A0A6P6S2I6_9EIME</name>
<evidence type="ECO:0000256" key="11">
    <source>
        <dbReference type="PROSITE-ProRule" id="PRU00035"/>
    </source>
</evidence>
<reference evidence="16" key="1">
    <citation type="submission" date="2025-08" db="UniProtKB">
        <authorList>
            <consortium name="RefSeq"/>
        </authorList>
    </citation>
    <scope>IDENTIFICATION</scope>
</reference>
<dbReference type="AlphaFoldDB" id="A0A6P6S2I6"/>
<evidence type="ECO:0000313" key="15">
    <source>
        <dbReference type="Proteomes" id="UP000515125"/>
    </source>
</evidence>
<dbReference type="EC" id="2.3.1.48" evidence="3"/>
<dbReference type="InterPro" id="IPR016181">
    <property type="entry name" value="Acyl_CoA_acyltransferase"/>
</dbReference>
<evidence type="ECO:0000256" key="12">
    <source>
        <dbReference type="SAM" id="MobiDB-lite"/>
    </source>
</evidence>
<dbReference type="PANTHER" id="PTHR45750">
    <property type="entry name" value="GH11602P"/>
    <property type="match status" value="1"/>
</dbReference>
<dbReference type="Gene3D" id="3.40.630.30">
    <property type="match status" value="1"/>
</dbReference>
<dbReference type="GO" id="GO:0000123">
    <property type="term" value="C:histone acetyltransferase complex"/>
    <property type="evidence" value="ECO:0007669"/>
    <property type="project" value="TreeGrafter"/>
</dbReference>
<feature type="region of interest" description="Disordered" evidence="12">
    <location>
        <begin position="1"/>
        <end position="30"/>
    </location>
</feature>
<dbReference type="RefSeq" id="XP_026193887.1">
    <property type="nucleotide sequence ID" value="XM_026338102.1"/>
</dbReference>
<evidence type="ECO:0000256" key="10">
    <source>
        <dbReference type="ARBA" id="ARBA00023315"/>
    </source>
</evidence>
<dbReference type="SUPFAM" id="SSF47370">
    <property type="entry name" value="Bromodomain"/>
    <property type="match status" value="1"/>
</dbReference>
<feature type="domain" description="Bromo" evidence="13">
    <location>
        <begin position="561"/>
        <end position="631"/>
    </location>
</feature>
<comment type="similarity">
    <text evidence="2">Belongs to the acetyltransferase family. GCN5 subfamily.</text>
</comment>
<dbReference type="PRINTS" id="PR00503">
    <property type="entry name" value="BROMODOMAIN"/>
</dbReference>
<evidence type="ECO:0000256" key="3">
    <source>
        <dbReference type="ARBA" id="ARBA00013184"/>
    </source>
</evidence>
<keyword evidence="9" id="KW-0539">Nucleus</keyword>
<dbReference type="GO" id="GO:0010484">
    <property type="term" value="F:histone H3 acetyltransferase activity"/>
    <property type="evidence" value="ECO:0007669"/>
    <property type="project" value="TreeGrafter"/>
</dbReference>
<keyword evidence="4" id="KW-0808">Transferase</keyword>
<feature type="domain" description="N-acetyltransferase" evidence="14">
    <location>
        <begin position="325"/>
        <end position="471"/>
    </location>
</feature>
<keyword evidence="7" id="KW-0010">Activator</keyword>
<dbReference type="InterPro" id="IPR000182">
    <property type="entry name" value="GNAT_dom"/>
</dbReference>
<dbReference type="Pfam" id="PF00439">
    <property type="entry name" value="Bromodomain"/>
    <property type="match status" value="1"/>
</dbReference>
<organism evidence="15 16">
    <name type="scientific">Cyclospora cayetanensis</name>
    <dbReference type="NCBI Taxonomy" id="88456"/>
    <lineage>
        <taxon>Eukaryota</taxon>
        <taxon>Sar</taxon>
        <taxon>Alveolata</taxon>
        <taxon>Apicomplexa</taxon>
        <taxon>Conoidasida</taxon>
        <taxon>Coccidia</taxon>
        <taxon>Eucoccidiorida</taxon>
        <taxon>Eimeriorina</taxon>
        <taxon>Eimeriidae</taxon>
        <taxon>Cyclospora</taxon>
    </lineage>
</organism>
<evidence type="ECO:0000256" key="9">
    <source>
        <dbReference type="ARBA" id="ARBA00023242"/>
    </source>
</evidence>
<sequence length="662" mass="73134">MVGSTGAVIQRNPAGATAYSPGTGHGSSSSNGVPAFKSVLPLEASISDIVHRITQEVLQPILIQSQQPVPPSPFTFTHLDQLQQQLQQRNPGSGSITGTPSRRAASGVAAATAACRSSGAAAAGGLSSRSEGAASDGLSFPSLHPPKAIDSRLLLVLVPHDGRLLGQEALEELARAVAAALNTMQLMTPEERTKCSALPPDRSYETNYWEWRDFLQRKQPTGASLSCVFGRGMLRSLLLCCCAPLLRDLSGGPLGFCCAAVFHRLCDEASLSPASRHAALQSVTTHDATLESFLVSESGLGFLSRDFGSAREEQSGLISFACLTNDRQPLHSMALVAAKNIFSRQLPKMPREYIVRLVFDRSHYTFCLIKKQQIIGGCCFRPYFKQKFAEVAFLAVTSSEQVKGYGTRLMNHLKEHVKKSGIEYFLTYADNFAVGYFRKQGFTQKISMPKERWFGFIKDYEGGTLMECRISPKVDYLRLFEMLNDQQKAVQRAIMRLKPPRVFPGLTCWQKEPNLVLHPSQVPGVLEYGWAPQATTDPGSEGAAAARPLHEQIVQVLDVLARHHSAWPFHKPVAKDEAPDYYEIITQPTDISTMKKKAKKKQFPSKAAFLSELRRMFANCRRYNGPSTIYYKYANELEKFIWPKALQIQDTQEPATVAEAIR</sequence>
<dbReference type="SMART" id="SM00297">
    <property type="entry name" value="BROMO"/>
    <property type="match status" value="1"/>
</dbReference>
<keyword evidence="8" id="KW-0804">Transcription</keyword>
<dbReference type="OrthoDB" id="1937912at2759"/>
<evidence type="ECO:0000259" key="14">
    <source>
        <dbReference type="PROSITE" id="PS51186"/>
    </source>
</evidence>
<evidence type="ECO:0000256" key="5">
    <source>
        <dbReference type="ARBA" id="ARBA00023015"/>
    </source>
</evidence>
<keyword evidence="10" id="KW-0012">Acyltransferase</keyword>
<comment type="subcellular location">
    <subcellularLocation>
        <location evidence="1">Nucleus</location>
    </subcellularLocation>
</comment>
<accession>A0A6P6S2I6</accession>
<evidence type="ECO:0000256" key="4">
    <source>
        <dbReference type="ARBA" id="ARBA00022679"/>
    </source>
</evidence>
<evidence type="ECO:0000256" key="6">
    <source>
        <dbReference type="ARBA" id="ARBA00023117"/>
    </source>
</evidence>
<dbReference type="PROSITE" id="PS50014">
    <property type="entry name" value="BROMODOMAIN_2"/>
    <property type="match status" value="1"/>
</dbReference>
<protein>
    <recommendedName>
        <fullName evidence="3">histone acetyltransferase</fullName>
        <ecNumber evidence="3">2.3.1.48</ecNumber>
    </recommendedName>
</protein>
<dbReference type="Pfam" id="PF00583">
    <property type="entry name" value="Acetyltransf_1"/>
    <property type="match status" value="1"/>
</dbReference>
<evidence type="ECO:0000256" key="2">
    <source>
        <dbReference type="ARBA" id="ARBA00008607"/>
    </source>
</evidence>